<dbReference type="EMBL" id="CP134184">
    <property type="protein sequence ID" value="WPA95667.1"/>
    <property type="molecule type" value="Genomic_DNA"/>
</dbReference>
<evidence type="ECO:0000313" key="2">
    <source>
        <dbReference type="EMBL" id="WPA95667.1"/>
    </source>
</evidence>
<protein>
    <submittedName>
        <fullName evidence="2">Uncharacterized protein</fullName>
    </submittedName>
</protein>
<dbReference type="GeneID" id="35424072"/>
<dbReference type="Proteomes" id="UP001302367">
    <property type="component" value="Chromosome 1"/>
</dbReference>
<name>A0ABZ0N813_CERBT</name>
<evidence type="ECO:0000256" key="1">
    <source>
        <dbReference type="SAM" id="MobiDB-lite"/>
    </source>
</evidence>
<proteinExistence type="predicted"/>
<feature type="region of interest" description="Disordered" evidence="1">
    <location>
        <begin position="102"/>
        <end position="138"/>
    </location>
</feature>
<accession>A0ABZ0N813</accession>
<reference evidence="2 3" key="1">
    <citation type="submission" date="2023-09" db="EMBL/GenBank/DDBJ databases">
        <title>Complete-Gapless Cercospora beticola genome.</title>
        <authorList>
            <person name="Wyatt N.A."/>
            <person name="Spanner R.E."/>
            <person name="Bolton M.D."/>
        </authorList>
    </citation>
    <scope>NUCLEOTIDE SEQUENCE [LARGE SCALE GENOMIC DNA]</scope>
    <source>
        <strain evidence="2">Cb09-40</strain>
    </source>
</reference>
<feature type="compositionally biased region" description="Low complexity" evidence="1">
    <location>
        <begin position="115"/>
        <end position="129"/>
    </location>
</feature>
<dbReference type="RefSeq" id="XP_023459898.2">
    <property type="nucleotide sequence ID" value="XM_023592891.2"/>
</dbReference>
<gene>
    <name evidence="2" type="ORF">RHO25_000270</name>
</gene>
<keyword evidence="3" id="KW-1185">Reference proteome</keyword>
<sequence length="538" mass="60494">MAGGTSSRAVAFLATTLSVAIASKKHMRLRGFAQNFSRWRGWAGRKKEHVGTRQENVATCNVPPDEAVVSDVTQELHSSSVQGTVQDETLQRPIAVVADSQDMHQGTQPPPVPVAPAAEPAQEVPVNPAEQRKARRKRCIRFRGEDEDDYTKGPIRIVDAFDGIENVASLLLNLDLSRKIQAALSARRDLQTAERVAIDERSRWQQLGGRIGGEFGNLELMIRVVRDQSVMIFSDQYLAEVEASKQNVKKLEGFLSAVHEQYLLVDMRLQSKIEALRSCREDVDQYLEEAFVVARLMPPAPAEASPVFEEFDFKSMYEHYCQHGYTLDEGELILGRDGLVVNGPNAPTDIVGQIDPGEQKKRDTEAAFDEARRKLGEAQEAFDMRRGIDAHEQLNLGDEEPVQLEYSLRWVQRGRELTQALIKAEEEEHKARQAALDAGVVIADQYQSSNFRDHPDDGYRESYENNAIAQVPRKRITEWIAKIPDSADPEEQELAMRPEIDNWSAVYVDIGDSRSLVDDSSQQNKIKGWAEICNRMGR</sequence>
<evidence type="ECO:0000313" key="3">
    <source>
        <dbReference type="Proteomes" id="UP001302367"/>
    </source>
</evidence>
<organism evidence="2 3">
    <name type="scientific">Cercospora beticola</name>
    <name type="common">Sugarbeet leaf spot fungus</name>
    <dbReference type="NCBI Taxonomy" id="122368"/>
    <lineage>
        <taxon>Eukaryota</taxon>
        <taxon>Fungi</taxon>
        <taxon>Dikarya</taxon>
        <taxon>Ascomycota</taxon>
        <taxon>Pezizomycotina</taxon>
        <taxon>Dothideomycetes</taxon>
        <taxon>Dothideomycetidae</taxon>
        <taxon>Mycosphaerellales</taxon>
        <taxon>Mycosphaerellaceae</taxon>
        <taxon>Cercospora</taxon>
    </lineage>
</organism>